<reference evidence="2" key="2">
    <citation type="journal article" date="2015" name="Fish Shellfish Immunol.">
        <title>Early steps in the European eel (Anguilla anguilla)-Vibrio vulnificus interaction in the gills: Role of the RtxA13 toxin.</title>
        <authorList>
            <person name="Callol A."/>
            <person name="Pajuelo D."/>
            <person name="Ebbesson L."/>
            <person name="Teles M."/>
            <person name="MacKenzie S."/>
            <person name="Amaro C."/>
        </authorList>
    </citation>
    <scope>NUCLEOTIDE SEQUENCE</scope>
</reference>
<dbReference type="AlphaFoldDB" id="A0A0E9T8V0"/>
<evidence type="ECO:0000313" key="2">
    <source>
        <dbReference type="EMBL" id="JAH49188.1"/>
    </source>
</evidence>
<protein>
    <submittedName>
        <fullName evidence="2">Uncharacterized protein</fullName>
    </submittedName>
</protein>
<dbReference type="EMBL" id="GBXM01059389">
    <property type="protein sequence ID" value="JAH49188.1"/>
    <property type="molecule type" value="Transcribed_RNA"/>
</dbReference>
<proteinExistence type="predicted"/>
<feature type="region of interest" description="Disordered" evidence="1">
    <location>
        <begin position="1"/>
        <end position="27"/>
    </location>
</feature>
<feature type="compositionally biased region" description="Basic and acidic residues" evidence="1">
    <location>
        <begin position="9"/>
        <end position="20"/>
    </location>
</feature>
<reference evidence="2" key="1">
    <citation type="submission" date="2014-11" db="EMBL/GenBank/DDBJ databases">
        <authorList>
            <person name="Amaro Gonzalez C."/>
        </authorList>
    </citation>
    <scope>NUCLEOTIDE SEQUENCE</scope>
</reference>
<name>A0A0E9T8V0_ANGAN</name>
<evidence type="ECO:0000256" key="1">
    <source>
        <dbReference type="SAM" id="MobiDB-lite"/>
    </source>
</evidence>
<organism evidence="2">
    <name type="scientific">Anguilla anguilla</name>
    <name type="common">European freshwater eel</name>
    <name type="synonym">Muraena anguilla</name>
    <dbReference type="NCBI Taxonomy" id="7936"/>
    <lineage>
        <taxon>Eukaryota</taxon>
        <taxon>Metazoa</taxon>
        <taxon>Chordata</taxon>
        <taxon>Craniata</taxon>
        <taxon>Vertebrata</taxon>
        <taxon>Euteleostomi</taxon>
        <taxon>Actinopterygii</taxon>
        <taxon>Neopterygii</taxon>
        <taxon>Teleostei</taxon>
        <taxon>Anguilliformes</taxon>
        <taxon>Anguillidae</taxon>
        <taxon>Anguilla</taxon>
    </lineage>
</organism>
<sequence>MISGRKIKMKVEKSRKDNRGIRTGPNS</sequence>
<accession>A0A0E9T8V0</accession>